<evidence type="ECO:0000313" key="5">
    <source>
        <dbReference type="Proteomes" id="UP001499930"/>
    </source>
</evidence>
<evidence type="ECO:0000256" key="3">
    <source>
        <dbReference type="ARBA" id="ARBA00024356"/>
    </source>
</evidence>
<sequence>MTVRDLATRLGPTLAPDPRRVVVKLFVPGEDAALVRSRAAALIDRVALLGPDETAALLRETLRRFGDRHGDLEATFLHHYDMVRHRVPGHVELGPETRLLVGAYFSHEYAVEGAALCNPSMVAHPDQSGLLPGQLRTVISTRQIGEGHLSSIGFATVLLGPGAELSVTDRSGPLTLGPRRGTLHRRDLLAAALADEDRDNEVSATVLGSLPDLFGDDEFERAITRLPADLLARTTTHATLEEMRRSTASDYAVTFPEQVPVERRVLWPASSAESNGMEDARFVRVVEEDGTTSYRATYTAYDGRHIRSQLLSSDDLRSFEVTPLRGPGAANKGMALFPRPVGGQRLALCRSDGETIGLTSLDERSRWRRPIPLHSPRQSWELIQVGNCGSPLETAAGWLVLTHGVGPMRRYAIGALLLDLDEPHRVVAELPGTLLTPGETERDGYVPNVVYSCGGLLHADALWLPYGASDARIGFARVPLDDLLGAMRPLPGEHQNGPAS</sequence>
<dbReference type="PANTHER" id="PTHR34106">
    <property type="entry name" value="GLYCOSIDASE"/>
    <property type="match status" value="1"/>
</dbReference>
<proteinExistence type="inferred from homology"/>
<evidence type="ECO:0000256" key="2">
    <source>
        <dbReference type="ARBA" id="ARBA00022679"/>
    </source>
</evidence>
<dbReference type="InterPro" id="IPR007184">
    <property type="entry name" value="Mannoside_phosphorylase"/>
</dbReference>
<dbReference type="Gene3D" id="2.115.10.20">
    <property type="entry name" value="Glycosyl hydrolase domain, family 43"/>
    <property type="match status" value="1"/>
</dbReference>
<keyword evidence="1" id="KW-0328">Glycosyltransferase</keyword>
<comment type="similarity">
    <text evidence="3">Belongs to the glycosyl hydrolase 130 family.</text>
</comment>
<dbReference type="SUPFAM" id="SSF75005">
    <property type="entry name" value="Arabinanase/levansucrase/invertase"/>
    <property type="match status" value="1"/>
</dbReference>
<evidence type="ECO:0000313" key="4">
    <source>
        <dbReference type="EMBL" id="GAA3020003.1"/>
    </source>
</evidence>
<dbReference type="Proteomes" id="UP001499930">
    <property type="component" value="Unassembled WGS sequence"/>
</dbReference>
<protein>
    <submittedName>
        <fullName evidence="4">Glycoside hydrolase family 130 protein</fullName>
    </submittedName>
</protein>
<accession>A0ABP6KUL8</accession>
<keyword evidence="4" id="KW-0378">Hydrolase</keyword>
<gene>
    <name evidence="4" type="ORF">GCM10017559_50420</name>
</gene>
<dbReference type="GO" id="GO:0016787">
    <property type="term" value="F:hydrolase activity"/>
    <property type="evidence" value="ECO:0007669"/>
    <property type="project" value="UniProtKB-KW"/>
</dbReference>
<comment type="caution">
    <text evidence="4">The sequence shown here is derived from an EMBL/GenBank/DDBJ whole genome shotgun (WGS) entry which is preliminary data.</text>
</comment>
<dbReference type="RefSeq" id="WP_344899468.1">
    <property type="nucleotide sequence ID" value="NZ_BAAAWD010000014.1"/>
</dbReference>
<keyword evidence="2" id="KW-0808">Transferase</keyword>
<dbReference type="CDD" id="cd18613">
    <property type="entry name" value="GH130"/>
    <property type="match status" value="1"/>
</dbReference>
<dbReference type="Pfam" id="PF04041">
    <property type="entry name" value="Glyco_hydro_130"/>
    <property type="match status" value="1"/>
</dbReference>
<dbReference type="InterPro" id="IPR023296">
    <property type="entry name" value="Glyco_hydro_beta-prop_sf"/>
</dbReference>
<keyword evidence="5" id="KW-1185">Reference proteome</keyword>
<dbReference type="PANTHER" id="PTHR34106:SF4">
    <property type="entry name" value="BLL5143 PROTEIN"/>
    <property type="match status" value="1"/>
</dbReference>
<name>A0ABP6KUL8_9ACTN</name>
<evidence type="ECO:0000256" key="1">
    <source>
        <dbReference type="ARBA" id="ARBA00022676"/>
    </source>
</evidence>
<dbReference type="EMBL" id="BAAAWD010000014">
    <property type="protein sequence ID" value="GAA3020003.1"/>
    <property type="molecule type" value="Genomic_DNA"/>
</dbReference>
<organism evidence="4 5">
    <name type="scientific">Streptosporangium longisporum</name>
    <dbReference type="NCBI Taxonomy" id="46187"/>
    <lineage>
        <taxon>Bacteria</taxon>
        <taxon>Bacillati</taxon>
        <taxon>Actinomycetota</taxon>
        <taxon>Actinomycetes</taxon>
        <taxon>Streptosporangiales</taxon>
        <taxon>Streptosporangiaceae</taxon>
        <taxon>Streptosporangium</taxon>
    </lineage>
</organism>
<reference evidence="5" key="1">
    <citation type="journal article" date="2019" name="Int. J. Syst. Evol. Microbiol.">
        <title>The Global Catalogue of Microorganisms (GCM) 10K type strain sequencing project: providing services to taxonomists for standard genome sequencing and annotation.</title>
        <authorList>
            <consortium name="The Broad Institute Genomics Platform"/>
            <consortium name="The Broad Institute Genome Sequencing Center for Infectious Disease"/>
            <person name="Wu L."/>
            <person name="Ma J."/>
        </authorList>
    </citation>
    <scope>NUCLEOTIDE SEQUENCE [LARGE SCALE GENOMIC DNA]</scope>
    <source>
        <strain evidence="5">JCM 3106</strain>
    </source>
</reference>